<dbReference type="EMBL" id="CP096983">
    <property type="protein sequence ID" value="URZ10942.1"/>
    <property type="molecule type" value="Genomic_DNA"/>
</dbReference>
<gene>
    <name evidence="1" type="ORF">CROST_016580</name>
</gene>
<evidence type="ECO:0000313" key="2">
    <source>
        <dbReference type="Proteomes" id="UP000190951"/>
    </source>
</evidence>
<dbReference type="AlphaFoldDB" id="A0A1S8LDE8"/>
<sequence length="97" mass="11525">MVVNLRLRKEDKDIEVELEKLKNNKERAEFTREALRFYFKYKDVITSLDKSILEINNTLNEIKNSGIKAINVEEDTKIKQNNSVGKWDENIDDLFDF</sequence>
<organism evidence="1 2">
    <name type="scientific">Clostridium felsineum</name>
    <dbReference type="NCBI Taxonomy" id="36839"/>
    <lineage>
        <taxon>Bacteria</taxon>
        <taxon>Bacillati</taxon>
        <taxon>Bacillota</taxon>
        <taxon>Clostridia</taxon>
        <taxon>Eubacteriales</taxon>
        <taxon>Clostridiaceae</taxon>
        <taxon>Clostridium</taxon>
    </lineage>
</organism>
<protein>
    <submittedName>
        <fullName evidence="1">Uncharacterized protein</fullName>
    </submittedName>
</protein>
<dbReference type="Proteomes" id="UP000190951">
    <property type="component" value="Chromosome"/>
</dbReference>
<dbReference type="RefSeq" id="WP_077834946.1">
    <property type="nucleotide sequence ID" value="NZ_CP096983.1"/>
</dbReference>
<accession>A0A1S8LDE8</accession>
<proteinExistence type="predicted"/>
<name>A0A1S8LDE8_9CLOT</name>
<dbReference type="KEGG" id="crw:CROST_016580"/>
<evidence type="ECO:0000313" key="1">
    <source>
        <dbReference type="EMBL" id="URZ10942.1"/>
    </source>
</evidence>
<keyword evidence="2" id="KW-1185">Reference proteome</keyword>
<reference evidence="1 2" key="1">
    <citation type="submission" date="2022-04" db="EMBL/GenBank/DDBJ databases">
        <title>Genome sequence of C. roseum typestrain.</title>
        <authorList>
            <person name="Poehlein A."/>
            <person name="Schoch T."/>
            <person name="Duerre P."/>
            <person name="Daniel R."/>
        </authorList>
    </citation>
    <scope>NUCLEOTIDE SEQUENCE [LARGE SCALE GENOMIC DNA]</scope>
    <source>
        <strain evidence="1 2">DSM 7320</strain>
    </source>
</reference>
<dbReference type="STRING" id="84029.CROST_11260"/>